<comment type="caution">
    <text evidence="1">The sequence shown here is derived from an EMBL/GenBank/DDBJ whole genome shotgun (WGS) entry which is preliminary data.</text>
</comment>
<evidence type="ECO:0000313" key="1">
    <source>
        <dbReference type="EMBL" id="KAL2622144.1"/>
    </source>
</evidence>
<gene>
    <name evidence="1" type="ORF">R1flu_002349</name>
</gene>
<dbReference type="AlphaFoldDB" id="A0ABD1Y9P5"/>
<dbReference type="EMBL" id="JBHFFA010000006">
    <property type="protein sequence ID" value="KAL2622144.1"/>
    <property type="molecule type" value="Genomic_DNA"/>
</dbReference>
<evidence type="ECO:0000313" key="2">
    <source>
        <dbReference type="Proteomes" id="UP001605036"/>
    </source>
</evidence>
<proteinExistence type="predicted"/>
<organism evidence="1 2">
    <name type="scientific">Riccia fluitans</name>
    <dbReference type="NCBI Taxonomy" id="41844"/>
    <lineage>
        <taxon>Eukaryota</taxon>
        <taxon>Viridiplantae</taxon>
        <taxon>Streptophyta</taxon>
        <taxon>Embryophyta</taxon>
        <taxon>Marchantiophyta</taxon>
        <taxon>Marchantiopsida</taxon>
        <taxon>Marchantiidae</taxon>
        <taxon>Marchantiales</taxon>
        <taxon>Ricciaceae</taxon>
        <taxon>Riccia</taxon>
    </lineage>
</organism>
<accession>A0ABD1Y9P5</accession>
<reference evidence="1 2" key="1">
    <citation type="submission" date="2024-09" db="EMBL/GenBank/DDBJ databases">
        <title>Chromosome-scale assembly of Riccia fluitans.</title>
        <authorList>
            <person name="Paukszto L."/>
            <person name="Sawicki J."/>
            <person name="Karawczyk K."/>
            <person name="Piernik-Szablinska J."/>
            <person name="Szczecinska M."/>
            <person name="Mazdziarz M."/>
        </authorList>
    </citation>
    <scope>NUCLEOTIDE SEQUENCE [LARGE SCALE GENOMIC DNA]</scope>
    <source>
        <strain evidence="1">Rf_01</strain>
        <tissue evidence="1">Aerial parts of the thallus</tissue>
    </source>
</reference>
<sequence>MVDYKVQQLLSISAMSACIIDHCHSSHGVLRLTNLPHGTRLQICQNDTESLYSGALISIYGALVAKYEVTTYLYEEYDLSLGDKLVGLLVRYLTGWNCL</sequence>
<evidence type="ECO:0008006" key="3">
    <source>
        <dbReference type="Google" id="ProtNLM"/>
    </source>
</evidence>
<dbReference type="PROSITE" id="PS51257">
    <property type="entry name" value="PROKAR_LIPOPROTEIN"/>
    <property type="match status" value="1"/>
</dbReference>
<name>A0ABD1Y9P5_9MARC</name>
<keyword evidence="2" id="KW-1185">Reference proteome</keyword>
<dbReference type="Proteomes" id="UP001605036">
    <property type="component" value="Unassembled WGS sequence"/>
</dbReference>
<protein>
    <recommendedName>
        <fullName evidence="3">Replication factor A protein 3</fullName>
    </recommendedName>
</protein>